<feature type="region of interest" description="Disordered" evidence="5">
    <location>
        <begin position="1"/>
        <end position="61"/>
    </location>
</feature>
<evidence type="ECO:0000256" key="5">
    <source>
        <dbReference type="SAM" id="MobiDB-lite"/>
    </source>
</evidence>
<dbReference type="KEGG" id="ela:UCREL1_1322"/>
<dbReference type="AlphaFoldDB" id="M7T449"/>
<feature type="transmembrane region" description="Helical" evidence="6">
    <location>
        <begin position="276"/>
        <end position="298"/>
    </location>
</feature>
<dbReference type="GO" id="GO:0022857">
    <property type="term" value="F:transmembrane transporter activity"/>
    <property type="evidence" value="ECO:0007669"/>
    <property type="project" value="InterPro"/>
</dbReference>
<comment type="subcellular location">
    <subcellularLocation>
        <location evidence="1">Membrane</location>
        <topology evidence="1">Multi-pass membrane protein</topology>
    </subcellularLocation>
</comment>
<feature type="transmembrane region" description="Helical" evidence="6">
    <location>
        <begin position="304"/>
        <end position="324"/>
    </location>
</feature>
<feature type="region of interest" description="Disordered" evidence="5">
    <location>
        <begin position="110"/>
        <end position="129"/>
    </location>
</feature>
<gene>
    <name evidence="8" type="ORF">UCREL1_1322</name>
</gene>
<dbReference type="InterPro" id="IPR020846">
    <property type="entry name" value="MFS_dom"/>
</dbReference>
<evidence type="ECO:0000259" key="7">
    <source>
        <dbReference type="PROSITE" id="PS50850"/>
    </source>
</evidence>
<evidence type="ECO:0000256" key="1">
    <source>
        <dbReference type="ARBA" id="ARBA00004141"/>
    </source>
</evidence>
<dbReference type="Gene3D" id="1.20.1250.20">
    <property type="entry name" value="MFS general substrate transporter like domains"/>
    <property type="match status" value="2"/>
</dbReference>
<dbReference type="EMBL" id="KB705610">
    <property type="protein sequence ID" value="EMR71638.1"/>
    <property type="molecule type" value="Genomic_DNA"/>
</dbReference>
<dbReference type="PROSITE" id="PS50850">
    <property type="entry name" value="MFS"/>
    <property type="match status" value="1"/>
</dbReference>
<evidence type="ECO:0000256" key="2">
    <source>
        <dbReference type="ARBA" id="ARBA00022692"/>
    </source>
</evidence>
<keyword evidence="9" id="KW-1185">Reference proteome</keyword>
<dbReference type="PANTHER" id="PTHR42718:SF41">
    <property type="entry name" value="MFS TRANSPORTER OF UNKOWN SPECIFICITY (AFU_ORTHOLOGUE AFUA_5G09940)-RELATED"/>
    <property type="match status" value="1"/>
</dbReference>
<feature type="transmembrane region" description="Helical" evidence="6">
    <location>
        <begin position="239"/>
        <end position="264"/>
    </location>
</feature>
<evidence type="ECO:0000256" key="6">
    <source>
        <dbReference type="SAM" id="Phobius"/>
    </source>
</evidence>
<feature type="transmembrane region" description="Helical" evidence="6">
    <location>
        <begin position="344"/>
        <end position="362"/>
    </location>
</feature>
<evidence type="ECO:0000313" key="8">
    <source>
        <dbReference type="EMBL" id="EMR71638.1"/>
    </source>
</evidence>
<dbReference type="HOGENOM" id="CLU_000960_27_4_1"/>
<dbReference type="Pfam" id="PF07690">
    <property type="entry name" value="MFS_1"/>
    <property type="match status" value="1"/>
</dbReference>
<dbReference type="Proteomes" id="UP000012174">
    <property type="component" value="Unassembled WGS sequence"/>
</dbReference>
<protein>
    <submittedName>
        <fullName evidence="8">Putative efflux pump antibiotic resistance protein</fullName>
    </submittedName>
</protein>
<feature type="domain" description="Major facilitator superfamily (MFS) profile" evidence="7">
    <location>
        <begin position="148"/>
        <end position="605"/>
    </location>
</feature>
<proteinExistence type="predicted"/>
<evidence type="ECO:0000313" key="9">
    <source>
        <dbReference type="Proteomes" id="UP000012174"/>
    </source>
</evidence>
<reference evidence="9" key="1">
    <citation type="journal article" date="2013" name="Genome Announc.">
        <title>Draft genome sequence of the grapevine dieback fungus Eutypa lata UCR-EL1.</title>
        <authorList>
            <person name="Blanco-Ulate B."/>
            <person name="Rolshausen P.E."/>
            <person name="Cantu D."/>
        </authorList>
    </citation>
    <scope>NUCLEOTIDE SEQUENCE [LARGE SCALE GENOMIC DNA]</scope>
    <source>
        <strain evidence="9">UCR-EL1</strain>
    </source>
</reference>
<feature type="transmembrane region" description="Helical" evidence="6">
    <location>
        <begin position="374"/>
        <end position="392"/>
    </location>
</feature>
<dbReference type="InterPro" id="IPR036259">
    <property type="entry name" value="MFS_trans_sf"/>
</dbReference>
<dbReference type="eggNOG" id="KOG0254">
    <property type="taxonomic scope" value="Eukaryota"/>
</dbReference>
<sequence length="613" mass="64771">MKSSITSLENSQPSADRNSIMSTMIPEISLDAPSPLDTGPVPSGVASPDPLLGPASRRDHGPIDRKALAKALRQSPLQRPSHDITDRDEVMPDPMLELSVIRSRRAESFAGHRGPSHAGLEGEAGSPTDPISQGVPPELSNFLAEIIFVAVCSAGQIVFSLTYGHATVAQFPLRDALGISASQAPWLVGSSLLASGLSVIIAGSLADLAPPKPLMVGAFLWQAAWNAVMAGVIRPELRVLFFVARAMQGLSVGILVSASMSILGRVYKPGLRKTRVFSAMAGASPLGFWIGCLQGGALSAHLPWIFGTTAIFLGLCAVAAQLTLPDLSPAKDSADADAPSLKNFDYLGAVLSSVGCALVLFGLTQGSSAHWSPYTYSLIILGCLMFVGFSFVERRVSRPLIPNGLWKTPGFAALLIAYFLGFGGYSGAWQFYAIQFWQRYQGASPIMVALYILPNAIVGVLAAFIVSKTLHVFPGHWIFIASMVCFALGPAFFLPQTPTTSYWALSMPGVALATFGPDLSFAAAAIFITSAVPRSYQGSAGALLVTVQNLTSAITTSISDTIGVKVNQLPNGEIGLEGLRAIWWFGLASSLTGALITASFVRIPKAEEKEHVL</sequence>
<feature type="transmembrane region" description="Helical" evidence="6">
    <location>
        <begin position="184"/>
        <end position="202"/>
    </location>
</feature>
<feature type="transmembrane region" description="Helical" evidence="6">
    <location>
        <begin position="445"/>
        <end position="465"/>
    </location>
</feature>
<dbReference type="InterPro" id="IPR011701">
    <property type="entry name" value="MFS"/>
</dbReference>
<evidence type="ECO:0000256" key="3">
    <source>
        <dbReference type="ARBA" id="ARBA00022989"/>
    </source>
</evidence>
<feature type="transmembrane region" description="Helical" evidence="6">
    <location>
        <begin position="502"/>
        <end position="528"/>
    </location>
</feature>
<dbReference type="GO" id="GO:0016020">
    <property type="term" value="C:membrane"/>
    <property type="evidence" value="ECO:0007669"/>
    <property type="project" value="UniProtKB-SubCell"/>
</dbReference>
<name>M7T449_EUTLA</name>
<feature type="transmembrane region" description="Helical" evidence="6">
    <location>
        <begin position="142"/>
        <end position="164"/>
    </location>
</feature>
<organism evidence="8 9">
    <name type="scientific">Eutypa lata (strain UCR-EL1)</name>
    <name type="common">Grapevine dieback disease fungus</name>
    <name type="synonym">Eutypa armeniacae</name>
    <dbReference type="NCBI Taxonomy" id="1287681"/>
    <lineage>
        <taxon>Eukaryota</taxon>
        <taxon>Fungi</taxon>
        <taxon>Dikarya</taxon>
        <taxon>Ascomycota</taxon>
        <taxon>Pezizomycotina</taxon>
        <taxon>Sordariomycetes</taxon>
        <taxon>Xylariomycetidae</taxon>
        <taxon>Xylariales</taxon>
        <taxon>Diatrypaceae</taxon>
        <taxon>Eutypa</taxon>
    </lineage>
</organism>
<evidence type="ECO:0000256" key="4">
    <source>
        <dbReference type="ARBA" id="ARBA00023136"/>
    </source>
</evidence>
<keyword evidence="4 6" id="KW-0472">Membrane</keyword>
<feature type="transmembrane region" description="Helical" evidence="6">
    <location>
        <begin position="404"/>
        <end position="425"/>
    </location>
</feature>
<keyword evidence="3 6" id="KW-1133">Transmembrane helix</keyword>
<feature type="compositionally biased region" description="Polar residues" evidence="5">
    <location>
        <begin position="1"/>
        <end position="22"/>
    </location>
</feature>
<keyword evidence="2 6" id="KW-0812">Transmembrane</keyword>
<dbReference type="PANTHER" id="PTHR42718">
    <property type="entry name" value="MAJOR FACILITATOR SUPERFAMILY MULTIDRUG TRANSPORTER MFSC"/>
    <property type="match status" value="1"/>
</dbReference>
<accession>M7T449</accession>
<dbReference type="SUPFAM" id="SSF103473">
    <property type="entry name" value="MFS general substrate transporter"/>
    <property type="match status" value="1"/>
</dbReference>
<feature type="transmembrane region" description="Helical" evidence="6">
    <location>
        <begin position="540"/>
        <end position="562"/>
    </location>
</feature>
<feature type="transmembrane region" description="Helical" evidence="6">
    <location>
        <begin position="582"/>
        <end position="601"/>
    </location>
</feature>
<feature type="transmembrane region" description="Helical" evidence="6">
    <location>
        <begin position="477"/>
        <end position="496"/>
    </location>
</feature>
<dbReference type="OMA" id="FFGAWQF"/>
<dbReference type="OrthoDB" id="2130629at2759"/>